<sequence length="289" mass="33094">MHFKEVIQYLFFNYFYIMPYYIVKKQGDAFVKKLLNIFKKDLYPEVKKAGNLPNALDKALEARGSSLRVMRRDADYDFPVINTHMVNNNKFSQVYIAQDVRRFLPDFWRNGVCLAQGGTDDFNLLAEAIDYWLTYDVTTRQLAEKYPFIVPHEHAAAFDEGREVAYAWNRMLNTRGEHLKPIISLAMHDEVVGRLFPFTSHYTLCLSRCTGYPYDDIGLPYVTPAQFARFEDGRLIMGESEGEDGRYIVSRNRSEYLGEGNAAEALALIKLHLPPHIQPAVAGTADGLA</sequence>
<protein>
    <submittedName>
        <fullName evidence="1">Uncharacterized protein</fullName>
    </submittedName>
</protein>
<dbReference type="Proteomes" id="UP000037755">
    <property type="component" value="Unassembled WGS sequence"/>
</dbReference>
<evidence type="ECO:0000313" key="2">
    <source>
        <dbReference type="Proteomes" id="UP000037755"/>
    </source>
</evidence>
<name>A0A0M9VJ08_9FLAO</name>
<keyword evidence="2" id="KW-1185">Reference proteome</keyword>
<dbReference type="Pfam" id="PF19692">
    <property type="entry name" value="DUF6193"/>
    <property type="match status" value="1"/>
</dbReference>
<dbReference type="AlphaFoldDB" id="A0A0M9VJ08"/>
<comment type="caution">
    <text evidence="1">The sequence shown here is derived from an EMBL/GenBank/DDBJ whole genome shotgun (WGS) entry which is preliminary data.</text>
</comment>
<dbReference type="STRING" id="1202724.AM493_15225"/>
<reference evidence="1 2" key="1">
    <citation type="submission" date="2015-08" db="EMBL/GenBank/DDBJ databases">
        <title>Whole genome sequence of Flavobacterium akiainvivens IK-1T, from decaying Wikstroemia oahuensis, an endemic Hawaiian shrub.</title>
        <authorList>
            <person name="Wan X."/>
            <person name="Hou S."/>
            <person name="Saito J."/>
            <person name="Donachie S."/>
        </authorList>
    </citation>
    <scope>NUCLEOTIDE SEQUENCE [LARGE SCALE GENOMIC DNA]</scope>
    <source>
        <strain evidence="1 2">IK-1</strain>
    </source>
</reference>
<accession>A0A0M9VJ08</accession>
<organism evidence="1 2">
    <name type="scientific">Flavobacterium akiainvivens</name>
    <dbReference type="NCBI Taxonomy" id="1202724"/>
    <lineage>
        <taxon>Bacteria</taxon>
        <taxon>Pseudomonadati</taxon>
        <taxon>Bacteroidota</taxon>
        <taxon>Flavobacteriia</taxon>
        <taxon>Flavobacteriales</taxon>
        <taxon>Flavobacteriaceae</taxon>
        <taxon>Flavobacterium</taxon>
    </lineage>
</organism>
<dbReference type="PATRIC" id="fig|1202724.3.peg.3164"/>
<gene>
    <name evidence="1" type="ORF">AM493_15225</name>
</gene>
<dbReference type="EMBL" id="LIYD01000005">
    <property type="protein sequence ID" value="KOS07236.1"/>
    <property type="molecule type" value="Genomic_DNA"/>
</dbReference>
<evidence type="ECO:0000313" key="1">
    <source>
        <dbReference type="EMBL" id="KOS07236.1"/>
    </source>
</evidence>
<dbReference type="InterPro" id="IPR045682">
    <property type="entry name" value="DUF6193"/>
</dbReference>
<proteinExistence type="predicted"/>